<keyword evidence="1" id="KW-1133">Transmembrane helix</keyword>
<keyword evidence="3" id="KW-1185">Reference proteome</keyword>
<dbReference type="Pfam" id="PF16069">
    <property type="entry name" value="DUF4811"/>
    <property type="match status" value="1"/>
</dbReference>
<sequence length="249" mass="28150">MILILLLLGILLFIGGFLLLPTKRQRFVGGGLGFIVLVGAATLMIGNDNWHWGMHQVTTTRTTNIASISPSKQVNLLVYQPIRQAKKERVYVYRLPNQQKQRHTAASVKTHNQLNYRDVSQAKLQTKTTRWHYNNALWRGLFSWTGQHQTLIKRQNTFILPHSWTTLSVRQAKWLSQTVAKQEATVKSKTTKAVTAAVIAAKEAQPDLTQQQLKQIQQKATRTAQQQATQQAANGLARLLKQAQQQPAK</sequence>
<keyword evidence="1" id="KW-0472">Membrane</keyword>
<dbReference type="EMBL" id="JBHTOD010000002">
    <property type="protein sequence ID" value="MFD1454611.1"/>
    <property type="molecule type" value="Genomic_DNA"/>
</dbReference>
<evidence type="ECO:0000313" key="2">
    <source>
        <dbReference type="EMBL" id="MFD1454611.1"/>
    </source>
</evidence>
<keyword evidence="1" id="KW-0812">Transmembrane</keyword>
<comment type="caution">
    <text evidence="2">The sequence shown here is derived from an EMBL/GenBank/DDBJ whole genome shotgun (WGS) entry which is preliminary data.</text>
</comment>
<protein>
    <submittedName>
        <fullName evidence="2">DUF4811 domain-containing protein</fullName>
    </submittedName>
</protein>
<name>A0ABW4D1H8_9LACO</name>
<dbReference type="Proteomes" id="UP001597189">
    <property type="component" value="Unassembled WGS sequence"/>
</dbReference>
<organism evidence="2 3">
    <name type="scientific">Levilactobacillus lanxiensis</name>
    <dbReference type="NCBI Taxonomy" id="2799568"/>
    <lineage>
        <taxon>Bacteria</taxon>
        <taxon>Bacillati</taxon>
        <taxon>Bacillota</taxon>
        <taxon>Bacilli</taxon>
        <taxon>Lactobacillales</taxon>
        <taxon>Lactobacillaceae</taxon>
        <taxon>Levilactobacillus</taxon>
    </lineage>
</organism>
<accession>A0ABW4D1H8</accession>
<evidence type="ECO:0000313" key="3">
    <source>
        <dbReference type="Proteomes" id="UP001597189"/>
    </source>
</evidence>
<dbReference type="RefSeq" id="WP_203643293.1">
    <property type="nucleotide sequence ID" value="NZ_BOLN01000002.1"/>
</dbReference>
<evidence type="ECO:0000256" key="1">
    <source>
        <dbReference type="SAM" id="Phobius"/>
    </source>
</evidence>
<proteinExistence type="predicted"/>
<gene>
    <name evidence="2" type="ORF">ACFQ44_02800</name>
</gene>
<dbReference type="InterPro" id="IPR032083">
    <property type="entry name" value="DUF4811"/>
</dbReference>
<reference evidence="3" key="1">
    <citation type="journal article" date="2019" name="Int. J. Syst. Evol. Microbiol.">
        <title>The Global Catalogue of Microorganisms (GCM) 10K type strain sequencing project: providing services to taxonomists for standard genome sequencing and annotation.</title>
        <authorList>
            <consortium name="The Broad Institute Genomics Platform"/>
            <consortium name="The Broad Institute Genome Sequencing Center for Infectious Disease"/>
            <person name="Wu L."/>
            <person name="Ma J."/>
        </authorList>
    </citation>
    <scope>NUCLEOTIDE SEQUENCE [LARGE SCALE GENOMIC DNA]</scope>
    <source>
        <strain evidence="3">CCM 8979</strain>
    </source>
</reference>
<feature type="transmembrane region" description="Helical" evidence="1">
    <location>
        <begin position="29"/>
        <end position="46"/>
    </location>
</feature>